<dbReference type="Pfam" id="PF07291">
    <property type="entry name" value="MauE"/>
    <property type="match status" value="1"/>
</dbReference>
<name>A0A2P8FUE9_9BACT</name>
<dbReference type="GO" id="GO:0016020">
    <property type="term" value="C:membrane"/>
    <property type="evidence" value="ECO:0007669"/>
    <property type="project" value="UniProtKB-SubCell"/>
</dbReference>
<feature type="domain" description="Methylamine utilisation protein MauE" evidence="6">
    <location>
        <begin position="43"/>
        <end position="168"/>
    </location>
</feature>
<accession>A0A2P8FUE9</accession>
<evidence type="ECO:0000256" key="1">
    <source>
        <dbReference type="ARBA" id="ARBA00004141"/>
    </source>
</evidence>
<proteinExistence type="predicted"/>
<evidence type="ECO:0000313" key="8">
    <source>
        <dbReference type="Proteomes" id="UP000240978"/>
    </source>
</evidence>
<feature type="transmembrane region" description="Helical" evidence="5">
    <location>
        <begin position="40"/>
        <end position="59"/>
    </location>
</feature>
<dbReference type="InterPro" id="IPR009908">
    <property type="entry name" value="Methylamine_util_MauE"/>
</dbReference>
<keyword evidence="2 5" id="KW-0812">Transmembrane</keyword>
<sequence>MTCAPEEKSITKSITKSNETLSSASFLSFCTEHFHMKTRALNLAIEAITAVLLLLWIYTGLSKLIQYDKFRFEAGRSPFLQHVAPWVAVMVPAVELIAAALLISRRTRVAGLYASLFLMTLFTGYVYIMLHDAYDLPCSCGGIIELLTWEQHLLVNCILTLLTAIVILLQSQLIMFNRQHISLS</sequence>
<evidence type="ECO:0000256" key="3">
    <source>
        <dbReference type="ARBA" id="ARBA00022989"/>
    </source>
</evidence>
<evidence type="ECO:0000256" key="5">
    <source>
        <dbReference type="SAM" id="Phobius"/>
    </source>
</evidence>
<feature type="transmembrane region" description="Helical" evidence="5">
    <location>
        <begin position="110"/>
        <end position="128"/>
    </location>
</feature>
<evidence type="ECO:0000256" key="4">
    <source>
        <dbReference type="ARBA" id="ARBA00023136"/>
    </source>
</evidence>
<evidence type="ECO:0000259" key="6">
    <source>
        <dbReference type="Pfam" id="PF07291"/>
    </source>
</evidence>
<dbReference type="GO" id="GO:0030416">
    <property type="term" value="P:methylamine metabolic process"/>
    <property type="evidence" value="ECO:0007669"/>
    <property type="project" value="InterPro"/>
</dbReference>
<feature type="transmembrane region" description="Helical" evidence="5">
    <location>
        <begin position="79"/>
        <end position="103"/>
    </location>
</feature>
<gene>
    <name evidence="7" type="ORF">CLV42_11334</name>
</gene>
<keyword evidence="4 5" id="KW-0472">Membrane</keyword>
<comment type="caution">
    <text evidence="7">The sequence shown here is derived from an EMBL/GenBank/DDBJ whole genome shotgun (WGS) entry which is preliminary data.</text>
</comment>
<comment type="subcellular location">
    <subcellularLocation>
        <location evidence="1">Membrane</location>
        <topology evidence="1">Multi-pass membrane protein</topology>
    </subcellularLocation>
</comment>
<dbReference type="AlphaFoldDB" id="A0A2P8FUE9"/>
<organism evidence="7 8">
    <name type="scientific">Chitinophaga ginsengisoli</name>
    <dbReference type="NCBI Taxonomy" id="363837"/>
    <lineage>
        <taxon>Bacteria</taxon>
        <taxon>Pseudomonadati</taxon>
        <taxon>Bacteroidota</taxon>
        <taxon>Chitinophagia</taxon>
        <taxon>Chitinophagales</taxon>
        <taxon>Chitinophagaceae</taxon>
        <taxon>Chitinophaga</taxon>
    </lineage>
</organism>
<evidence type="ECO:0000256" key="2">
    <source>
        <dbReference type="ARBA" id="ARBA00022692"/>
    </source>
</evidence>
<feature type="transmembrane region" description="Helical" evidence="5">
    <location>
        <begin position="153"/>
        <end position="176"/>
    </location>
</feature>
<reference evidence="7 8" key="1">
    <citation type="submission" date="2018-03" db="EMBL/GenBank/DDBJ databases">
        <title>Genomic Encyclopedia of Archaeal and Bacterial Type Strains, Phase II (KMG-II): from individual species to whole genera.</title>
        <authorList>
            <person name="Goeker M."/>
        </authorList>
    </citation>
    <scope>NUCLEOTIDE SEQUENCE [LARGE SCALE GENOMIC DNA]</scope>
    <source>
        <strain evidence="7 8">DSM 18107</strain>
    </source>
</reference>
<evidence type="ECO:0000313" key="7">
    <source>
        <dbReference type="EMBL" id="PSL25353.1"/>
    </source>
</evidence>
<dbReference type="Proteomes" id="UP000240978">
    <property type="component" value="Unassembled WGS sequence"/>
</dbReference>
<dbReference type="EMBL" id="PYGK01000013">
    <property type="protein sequence ID" value="PSL25353.1"/>
    <property type="molecule type" value="Genomic_DNA"/>
</dbReference>
<keyword evidence="8" id="KW-1185">Reference proteome</keyword>
<protein>
    <recommendedName>
        <fullName evidence="6">Methylamine utilisation protein MauE domain-containing protein</fullName>
    </recommendedName>
</protein>
<keyword evidence="3 5" id="KW-1133">Transmembrane helix</keyword>